<feature type="domain" description="PAS" evidence="7">
    <location>
        <begin position="173"/>
        <end position="243"/>
    </location>
</feature>
<evidence type="ECO:0000256" key="1">
    <source>
        <dbReference type="ARBA" id="ARBA00000085"/>
    </source>
</evidence>
<dbReference type="EC" id="2.7.13.3" evidence="2"/>
<evidence type="ECO:0000313" key="10">
    <source>
        <dbReference type="Proteomes" id="UP001232163"/>
    </source>
</evidence>
<evidence type="ECO:0000313" key="9">
    <source>
        <dbReference type="EMBL" id="MDP9766197.1"/>
    </source>
</evidence>
<evidence type="ECO:0000256" key="3">
    <source>
        <dbReference type="ARBA" id="ARBA00022679"/>
    </source>
</evidence>
<dbReference type="Pfam" id="PF02518">
    <property type="entry name" value="HATPase_c"/>
    <property type="match status" value="1"/>
</dbReference>
<sequence length="1731" mass="189258">MPSPSATASPDLLLLITGQLGAAAVGEALTALREERPATLLIALDERSAEFLREALGSELHWATPGTVLMPGPLYVARPEVLVEARDAGLTVTPLSAHTTALPLDALLGSVAQAVGARSLTVILGPADGAWGSGLNALSVAGGTVLHAAPTAAGWRQALGLLLRPGPHRQDGAAAQAADILERMGDAHCLLDREFRIRSVNAAAERLLGMPRAQLLGRSHWEAFPASVDAPIGRALRRVVQDGTEQHLTHHYTGEGYDLHLEVDAYPTGAGGVSMFWRDITERVRAETALRDSEEKYRALFTEMDEAYAVVEVLADGAGRWVDFLFLDANPPFMRHTGMPYPVGRTATELLGTPNPRWAELYGQVAESGVPLRVQEGELTLGKVFDLNIFRLGGPDSRRVAVLFTDITERRQAQQAHEVSERQYRLLFENMVDGFALAEMIWDERGQPTDWRYLEVNGAWVQTGVAVADTVGRTAREVNPGIEPGWLETYGRVVQTGQPVRYEAYAAGFGKWFDTVAFRHSENRFGLVFRDVTERRQTEAALREDEERQAFLLRLSDALRPLSGSAEIERAAVHLLGQEMGVNRVFYASVDPGGESWSVQHDYAHRVPSCAGAYPMSAFQRARLAQWTSGKVSSVADCATDPSLSAEDRAAYAAFDTRAAIGVPLVKGGRFVALLSVNHSAPRAWTSSELTLAREVAERTWAAIERARAEEALRDNRQQLQLITDAIPALIAHIDSGLHYRFVNRQFETWFGRAPADLIGTHVRTVLGEAAFELVQPHAQAALAGQPQSFEMDVPFEAGGTRHVQFEFIPDVKPDGSVTGFSALATDITERRRAEVALRERQDRQAFLLRLSDALRPLADAEAVEATACRLLGAHLNTDRAYFVEVNEAAGTASVTRDWVRNGAPSLAGQHRVSDFGWSVEILRRGECHVISDTQRSALVPEPDRPASAALGIIACMGAPLIKAGQLVGALCVTEAHPREWTEQEVDLLRDVGERIWAAVERARAEAARRDSETRLRTLIEQLPGGAVFIVDRDLTYVLAEGEALIAAGFTPQDLTGRSVADAMAPDLVESYLNTYRRALAGEGFEREHAAHGRVYLTRGIPLRNAAGEISSVLAVSYDITDRKRAEEQVRAVNLTLEARVTERTRRLTALNAELMARTRALEGFSVLTRDLGLEADRGTVIRRAQDLVMSLLPEGFAAYYEPEGAVWRKVTQVGDTRNPALQALMDAGLPLDSPSFIHPFRSGQPEYQEAYVPGTDTRADVAEHVHSTAALPVRVGGAPVGLFAIVQFEARTWSPADRALLETVVQHLNLALDRAEAVRRLSEEREALSAFARFTELAARTSDVRLLAQQAAEVLHQVLEVDFAVYFEREGEVWKGRASAGDLTLPVQRLMGEGVPTHMTSFLMSAARREPMFFDHWHAGHSGVPELGGVQALAVFPLFPQDHPAGVLGAVKVQSPIWRDRERAVFQGVGEAFRLALERTAQMQQIDRQRGRLADLNAELGTLITRTAHQLDVPARHLDTLLSPGEPDLNAALDRLPSLDPAALHDEIRRLRAVAQDLRGLSVLEGQPLDTDLLALGELVDEVRREVGLTKPEVTWFTEPLPIVRGDRALLRQALNVLMTFVLSPTRGARYVTVSSREAEGEVRVLIEDDGVGLSGEEAATLFDLAVRTDQEVPLMEGGGLMQVRRILARHGGWAWAESRSCGGKVVLAFPQEAAAGELDALLLGDGPRP</sequence>
<dbReference type="Gene3D" id="3.40.50.180">
    <property type="entry name" value="Methylesterase CheB, C-terminal domain"/>
    <property type="match status" value="1"/>
</dbReference>
<dbReference type="InterPro" id="IPR000700">
    <property type="entry name" value="PAS-assoc_C"/>
</dbReference>
<dbReference type="Gene3D" id="3.30.565.10">
    <property type="entry name" value="Histidine kinase-like ATPase, C-terminal domain"/>
    <property type="match status" value="1"/>
</dbReference>
<dbReference type="Gene3D" id="3.30.450.40">
    <property type="match status" value="4"/>
</dbReference>
<dbReference type="Pfam" id="PF08448">
    <property type="entry name" value="PAS_4"/>
    <property type="match status" value="3"/>
</dbReference>
<dbReference type="InterPro" id="IPR035965">
    <property type="entry name" value="PAS-like_dom_sf"/>
</dbReference>
<dbReference type="SUPFAM" id="SSF55785">
    <property type="entry name" value="PYP-like sensor domain (PAS domain)"/>
    <property type="match status" value="5"/>
</dbReference>
<dbReference type="InterPro" id="IPR000014">
    <property type="entry name" value="PAS"/>
</dbReference>
<feature type="domain" description="Histidine kinase" evidence="6">
    <location>
        <begin position="1507"/>
        <end position="1715"/>
    </location>
</feature>
<dbReference type="NCBIfam" id="TIGR00229">
    <property type="entry name" value="sensory_box"/>
    <property type="match status" value="3"/>
</dbReference>
<keyword evidence="10" id="KW-1185">Reference proteome</keyword>
<dbReference type="SMART" id="SM00387">
    <property type="entry name" value="HATPase_c"/>
    <property type="match status" value="1"/>
</dbReference>
<dbReference type="SUPFAM" id="SSF55874">
    <property type="entry name" value="ATPase domain of HSP90 chaperone/DNA topoisomerase II/histidine kinase"/>
    <property type="match status" value="1"/>
</dbReference>
<comment type="caution">
    <text evidence="9">The sequence shown here is derived from an EMBL/GenBank/DDBJ whole genome shotgun (WGS) entry which is preliminary data.</text>
</comment>
<keyword evidence="3" id="KW-0808">Transferase</keyword>
<dbReference type="RefSeq" id="WP_307469172.1">
    <property type="nucleotide sequence ID" value="NZ_JAURUR010000021.1"/>
</dbReference>
<organism evidence="9 10">
    <name type="scientific">Deinococcus enclensis</name>
    <dbReference type="NCBI Taxonomy" id="1049582"/>
    <lineage>
        <taxon>Bacteria</taxon>
        <taxon>Thermotogati</taxon>
        <taxon>Deinococcota</taxon>
        <taxon>Deinococci</taxon>
        <taxon>Deinococcales</taxon>
        <taxon>Deinococcaceae</taxon>
        <taxon>Deinococcus</taxon>
    </lineage>
</organism>
<keyword evidence="5" id="KW-0472">Membrane</keyword>
<dbReference type="InterPro" id="IPR029016">
    <property type="entry name" value="GAF-like_dom_sf"/>
</dbReference>
<keyword evidence="4" id="KW-0418">Kinase</keyword>
<dbReference type="Pfam" id="PF01590">
    <property type="entry name" value="GAF"/>
    <property type="match status" value="3"/>
</dbReference>
<dbReference type="EMBL" id="JAURUR010000021">
    <property type="protein sequence ID" value="MDP9766197.1"/>
    <property type="molecule type" value="Genomic_DNA"/>
</dbReference>
<evidence type="ECO:0000259" key="7">
    <source>
        <dbReference type="PROSITE" id="PS50112"/>
    </source>
</evidence>
<dbReference type="InterPro" id="IPR003594">
    <property type="entry name" value="HATPase_dom"/>
</dbReference>
<evidence type="ECO:0000259" key="6">
    <source>
        <dbReference type="PROSITE" id="PS50109"/>
    </source>
</evidence>
<evidence type="ECO:0000256" key="5">
    <source>
        <dbReference type="ARBA" id="ARBA00023136"/>
    </source>
</evidence>
<dbReference type="PANTHER" id="PTHR42878:SF14">
    <property type="entry name" value="OSMOLARITY TWO-COMPONENT SYSTEM PROTEIN SSK1"/>
    <property type="match status" value="1"/>
</dbReference>
<feature type="domain" description="PAS" evidence="7">
    <location>
        <begin position="1012"/>
        <end position="1083"/>
    </location>
</feature>
<evidence type="ECO:0000256" key="2">
    <source>
        <dbReference type="ARBA" id="ARBA00012438"/>
    </source>
</evidence>
<accession>A0ABT9MHY1</accession>
<dbReference type="PANTHER" id="PTHR42878">
    <property type="entry name" value="TWO-COMPONENT HISTIDINE KINASE"/>
    <property type="match status" value="1"/>
</dbReference>
<evidence type="ECO:0000259" key="8">
    <source>
        <dbReference type="PROSITE" id="PS50113"/>
    </source>
</evidence>
<protein>
    <recommendedName>
        <fullName evidence="2">histidine kinase</fullName>
        <ecNumber evidence="2">2.7.13.3</ecNumber>
    </recommendedName>
</protein>
<gene>
    <name evidence="9" type="ORF">QO006_003661</name>
</gene>
<name>A0ABT9MHY1_9DEIO</name>
<dbReference type="PROSITE" id="PS50112">
    <property type="entry name" value="PAS"/>
    <property type="match status" value="2"/>
</dbReference>
<dbReference type="SUPFAM" id="SSF55781">
    <property type="entry name" value="GAF domain-like"/>
    <property type="match status" value="4"/>
</dbReference>
<proteinExistence type="predicted"/>
<feature type="domain" description="PAC" evidence="8">
    <location>
        <begin position="788"/>
        <end position="840"/>
    </location>
</feature>
<dbReference type="InterPro" id="IPR036890">
    <property type="entry name" value="HATPase_C_sf"/>
</dbReference>
<evidence type="ECO:0000256" key="4">
    <source>
        <dbReference type="ARBA" id="ARBA00022777"/>
    </source>
</evidence>
<reference evidence="9 10" key="1">
    <citation type="submission" date="2023-07" db="EMBL/GenBank/DDBJ databases">
        <title>Genomic Encyclopedia of Type Strains, Phase IV (KMG-IV): sequencing the most valuable type-strain genomes for metagenomic binning, comparative biology and taxonomic classification.</title>
        <authorList>
            <person name="Goeker M."/>
        </authorList>
    </citation>
    <scope>NUCLEOTIDE SEQUENCE [LARGE SCALE GENOMIC DNA]</scope>
    <source>
        <strain evidence="9 10">NIO-1023</strain>
    </source>
</reference>
<dbReference type="CDD" id="cd00130">
    <property type="entry name" value="PAS"/>
    <property type="match status" value="3"/>
</dbReference>
<dbReference type="InterPro" id="IPR003018">
    <property type="entry name" value="GAF"/>
</dbReference>
<dbReference type="InterPro" id="IPR013656">
    <property type="entry name" value="PAS_4"/>
</dbReference>
<dbReference type="PROSITE" id="PS50113">
    <property type="entry name" value="PAC"/>
    <property type="match status" value="2"/>
</dbReference>
<dbReference type="Proteomes" id="UP001232163">
    <property type="component" value="Unassembled WGS sequence"/>
</dbReference>
<dbReference type="InterPro" id="IPR005467">
    <property type="entry name" value="His_kinase_dom"/>
</dbReference>
<feature type="domain" description="PAC" evidence="8">
    <location>
        <begin position="1081"/>
        <end position="1132"/>
    </location>
</feature>
<comment type="catalytic activity">
    <reaction evidence="1">
        <text>ATP + protein L-histidine = ADP + protein N-phospho-L-histidine.</text>
        <dbReference type="EC" id="2.7.13.3"/>
    </reaction>
</comment>
<dbReference type="Gene3D" id="3.30.450.20">
    <property type="entry name" value="PAS domain"/>
    <property type="match status" value="5"/>
</dbReference>
<dbReference type="InterPro" id="IPR035909">
    <property type="entry name" value="CheB_C"/>
</dbReference>
<dbReference type="PROSITE" id="PS50109">
    <property type="entry name" value="HIS_KIN"/>
    <property type="match status" value="1"/>
</dbReference>
<dbReference type="SMART" id="SM00065">
    <property type="entry name" value="GAF"/>
    <property type="match status" value="4"/>
</dbReference>
<dbReference type="SMART" id="SM00091">
    <property type="entry name" value="PAS"/>
    <property type="match status" value="3"/>
</dbReference>
<dbReference type="SUPFAM" id="SSF52738">
    <property type="entry name" value="Methylesterase CheB, C-terminal domain"/>
    <property type="match status" value="1"/>
</dbReference>
<dbReference type="InterPro" id="IPR050351">
    <property type="entry name" value="BphY/WalK/GraS-like"/>
</dbReference>